<evidence type="ECO:0000256" key="4">
    <source>
        <dbReference type="ARBA" id="ARBA00022692"/>
    </source>
</evidence>
<dbReference type="GO" id="GO:0005886">
    <property type="term" value="C:plasma membrane"/>
    <property type="evidence" value="ECO:0007669"/>
    <property type="project" value="UniProtKB-SubCell"/>
</dbReference>
<proteinExistence type="inferred from homology"/>
<dbReference type="PROSITE" id="PS50928">
    <property type="entry name" value="ABC_TM1"/>
    <property type="match status" value="1"/>
</dbReference>
<evidence type="ECO:0000256" key="6">
    <source>
        <dbReference type="ARBA" id="ARBA00023136"/>
    </source>
</evidence>
<comment type="caution">
    <text evidence="9">The sequence shown here is derived from an EMBL/GenBank/DDBJ whole genome shotgun (WGS) entry which is preliminary data.</text>
</comment>
<feature type="transmembrane region" description="Helical" evidence="7">
    <location>
        <begin position="156"/>
        <end position="183"/>
    </location>
</feature>
<feature type="transmembrane region" description="Helical" evidence="7">
    <location>
        <begin position="264"/>
        <end position="286"/>
    </location>
</feature>
<keyword evidence="2 7" id="KW-0813">Transport</keyword>
<dbReference type="SUPFAM" id="SSF161098">
    <property type="entry name" value="MetI-like"/>
    <property type="match status" value="1"/>
</dbReference>
<evidence type="ECO:0000256" key="2">
    <source>
        <dbReference type="ARBA" id="ARBA00022448"/>
    </source>
</evidence>
<protein>
    <submittedName>
        <fullName evidence="9">Multiple sugar transport system permease protein</fullName>
    </submittedName>
</protein>
<feature type="transmembrane region" description="Helical" evidence="7">
    <location>
        <begin position="73"/>
        <end position="93"/>
    </location>
</feature>
<keyword evidence="6 7" id="KW-0472">Membrane</keyword>
<feature type="transmembrane region" description="Helical" evidence="7">
    <location>
        <begin position="204"/>
        <end position="225"/>
    </location>
</feature>
<dbReference type="Proteomes" id="UP000523821">
    <property type="component" value="Unassembled WGS sequence"/>
</dbReference>
<comment type="subcellular location">
    <subcellularLocation>
        <location evidence="1 7">Cell membrane</location>
        <topology evidence="1 7">Multi-pass membrane protein</topology>
    </subcellularLocation>
</comment>
<gene>
    <name evidence="9" type="ORF">GGQ63_004293</name>
</gene>
<dbReference type="Gene3D" id="1.10.3720.10">
    <property type="entry name" value="MetI-like"/>
    <property type="match status" value="1"/>
</dbReference>
<keyword evidence="4 7" id="KW-0812">Transmembrane</keyword>
<keyword evidence="9" id="KW-0762">Sugar transport</keyword>
<keyword evidence="10" id="KW-1185">Reference proteome</keyword>
<feature type="transmembrane region" description="Helical" evidence="7">
    <location>
        <begin position="105"/>
        <end position="126"/>
    </location>
</feature>
<name>A0A7W9FQZ8_9HYPH</name>
<organism evidence="9 10">
    <name type="scientific">Prosthecomicrobium pneumaticum</name>
    <dbReference type="NCBI Taxonomy" id="81895"/>
    <lineage>
        <taxon>Bacteria</taxon>
        <taxon>Pseudomonadati</taxon>
        <taxon>Pseudomonadota</taxon>
        <taxon>Alphaproteobacteria</taxon>
        <taxon>Hyphomicrobiales</taxon>
        <taxon>Kaistiaceae</taxon>
        <taxon>Prosthecomicrobium</taxon>
    </lineage>
</organism>
<dbReference type="CDD" id="cd06261">
    <property type="entry name" value="TM_PBP2"/>
    <property type="match status" value="1"/>
</dbReference>
<dbReference type="GO" id="GO:0055085">
    <property type="term" value="P:transmembrane transport"/>
    <property type="evidence" value="ECO:0007669"/>
    <property type="project" value="InterPro"/>
</dbReference>
<dbReference type="PANTHER" id="PTHR43005:SF1">
    <property type="entry name" value="SPERMIDINE_PUTRESCINE TRANSPORT SYSTEM PERMEASE PROTEIN"/>
    <property type="match status" value="1"/>
</dbReference>
<evidence type="ECO:0000256" key="5">
    <source>
        <dbReference type="ARBA" id="ARBA00022989"/>
    </source>
</evidence>
<dbReference type="InterPro" id="IPR000515">
    <property type="entry name" value="MetI-like"/>
</dbReference>
<accession>A0A7W9FQZ8</accession>
<evidence type="ECO:0000313" key="10">
    <source>
        <dbReference type="Proteomes" id="UP000523821"/>
    </source>
</evidence>
<evidence type="ECO:0000313" key="9">
    <source>
        <dbReference type="EMBL" id="MBB5755192.1"/>
    </source>
</evidence>
<dbReference type="RefSeq" id="WP_183858622.1">
    <property type="nucleotide sequence ID" value="NZ_JACHOO010000014.1"/>
</dbReference>
<reference evidence="9 10" key="1">
    <citation type="submission" date="2020-08" db="EMBL/GenBank/DDBJ databases">
        <title>Genomic Encyclopedia of Type Strains, Phase IV (KMG-IV): sequencing the most valuable type-strain genomes for metagenomic binning, comparative biology and taxonomic classification.</title>
        <authorList>
            <person name="Goeker M."/>
        </authorList>
    </citation>
    <scope>NUCLEOTIDE SEQUENCE [LARGE SCALE GENOMIC DNA]</scope>
    <source>
        <strain evidence="9 10">DSM 16268</strain>
    </source>
</reference>
<feature type="domain" description="ABC transmembrane type-1" evidence="8">
    <location>
        <begin position="68"/>
        <end position="282"/>
    </location>
</feature>
<comment type="similarity">
    <text evidence="7">Belongs to the binding-protein-dependent transport system permease family.</text>
</comment>
<dbReference type="AlphaFoldDB" id="A0A7W9FQZ8"/>
<keyword evidence="5 7" id="KW-1133">Transmembrane helix</keyword>
<sequence>MRERLFAAALLGPALLVLAALILYPLYKVVDISFRIGPSMNLARLGQQPLGLQNYARIFADQTLWAAVKASGLYVGGSVALAFLAGLWTALLLNARLPGRRFLRTVLLLPWAVPGIVASVIFSWMFDGSYGVVNALLRYTGISHADTPWLMNADSAMLTVIIATAWKAYPLITLTILAAMQTIPGELYEAASVDGATPAQKFRFITLPGIASAGLVSVLISALWIFVDVDIIFGSTGGGPALATSTLPLYIYNEAFQFFRMGTAAAAGVVMMIAAIVASGFVFGAIRKQRF</sequence>
<dbReference type="InterPro" id="IPR035906">
    <property type="entry name" value="MetI-like_sf"/>
</dbReference>
<evidence type="ECO:0000256" key="7">
    <source>
        <dbReference type="RuleBase" id="RU363032"/>
    </source>
</evidence>
<evidence type="ECO:0000256" key="3">
    <source>
        <dbReference type="ARBA" id="ARBA00022475"/>
    </source>
</evidence>
<evidence type="ECO:0000259" key="8">
    <source>
        <dbReference type="PROSITE" id="PS50928"/>
    </source>
</evidence>
<dbReference type="Pfam" id="PF00528">
    <property type="entry name" value="BPD_transp_1"/>
    <property type="match status" value="1"/>
</dbReference>
<dbReference type="PANTHER" id="PTHR43005">
    <property type="entry name" value="BLR7065 PROTEIN"/>
    <property type="match status" value="1"/>
</dbReference>
<keyword evidence="3" id="KW-1003">Cell membrane</keyword>
<evidence type="ECO:0000256" key="1">
    <source>
        <dbReference type="ARBA" id="ARBA00004651"/>
    </source>
</evidence>
<dbReference type="EMBL" id="JACHOO010000014">
    <property type="protein sequence ID" value="MBB5755192.1"/>
    <property type="molecule type" value="Genomic_DNA"/>
</dbReference>